<accession>A0ABU5F3C5</accession>
<organism evidence="2 3">
    <name type="scientific">Gemmata algarum</name>
    <dbReference type="NCBI Taxonomy" id="2975278"/>
    <lineage>
        <taxon>Bacteria</taxon>
        <taxon>Pseudomonadati</taxon>
        <taxon>Planctomycetota</taxon>
        <taxon>Planctomycetia</taxon>
        <taxon>Gemmatales</taxon>
        <taxon>Gemmataceae</taxon>
        <taxon>Gemmata</taxon>
    </lineage>
</organism>
<proteinExistence type="predicted"/>
<evidence type="ECO:0000256" key="1">
    <source>
        <dbReference type="SAM" id="Phobius"/>
    </source>
</evidence>
<reference evidence="3" key="1">
    <citation type="journal article" date="2023" name="Mar. Drugs">
        <title>Gemmata algarum, a Novel Planctomycete Isolated from an Algal Mat, Displays Antimicrobial Activity.</title>
        <authorList>
            <person name="Kumar G."/>
            <person name="Kallscheuer N."/>
            <person name="Kashif M."/>
            <person name="Ahamad S."/>
            <person name="Jagadeeshwari U."/>
            <person name="Pannikurungottu S."/>
            <person name="Haufschild T."/>
            <person name="Kabuu M."/>
            <person name="Sasikala C."/>
            <person name="Jogler C."/>
            <person name="Ramana C."/>
        </authorList>
    </citation>
    <scope>NUCLEOTIDE SEQUENCE [LARGE SCALE GENOMIC DNA]</scope>
    <source>
        <strain evidence="3">JC673</strain>
    </source>
</reference>
<gene>
    <name evidence="2" type="ORF">R5W23_003330</name>
</gene>
<dbReference type="RefSeq" id="WP_320688243.1">
    <property type="nucleotide sequence ID" value="NZ_JAXBLV010000202.1"/>
</dbReference>
<dbReference type="EMBL" id="JAXBLV010000202">
    <property type="protein sequence ID" value="MDY3561901.1"/>
    <property type="molecule type" value="Genomic_DNA"/>
</dbReference>
<dbReference type="Proteomes" id="UP001272242">
    <property type="component" value="Unassembled WGS sequence"/>
</dbReference>
<evidence type="ECO:0000313" key="2">
    <source>
        <dbReference type="EMBL" id="MDY3561901.1"/>
    </source>
</evidence>
<feature type="transmembrane region" description="Helical" evidence="1">
    <location>
        <begin position="176"/>
        <end position="202"/>
    </location>
</feature>
<comment type="caution">
    <text evidence="2">The sequence shown here is derived from an EMBL/GenBank/DDBJ whole genome shotgun (WGS) entry which is preliminary data.</text>
</comment>
<keyword evidence="1" id="KW-1133">Transmembrane helix</keyword>
<keyword evidence="1" id="KW-0472">Membrane</keyword>
<feature type="transmembrane region" description="Helical" evidence="1">
    <location>
        <begin position="83"/>
        <end position="105"/>
    </location>
</feature>
<feature type="transmembrane region" description="Helical" evidence="1">
    <location>
        <begin position="117"/>
        <end position="139"/>
    </location>
</feature>
<feature type="transmembrane region" description="Helical" evidence="1">
    <location>
        <begin position="34"/>
        <end position="55"/>
    </location>
</feature>
<sequence>MTGLIVLLARRVASVAAAAALCYWAAGSLGPGPALLLWGGAAAVACALGAILLRVSAVGRVTWRNRAAGYLIPWGWRLNRGRLWPVAVISWCVWFAVGAAAVLLLPPQDGDGPAVGMRLALFVAWAVDTAALVFVTGSICQATPGGRVGALWRLGAAIAALIGASVALHLGGLSRAALVLAGGPPAALATGAVLLVVVMATVGRNTRWN</sequence>
<keyword evidence="1" id="KW-0812">Transmembrane</keyword>
<keyword evidence="3" id="KW-1185">Reference proteome</keyword>
<feature type="transmembrane region" description="Helical" evidence="1">
    <location>
        <begin position="151"/>
        <end position="170"/>
    </location>
</feature>
<protein>
    <submittedName>
        <fullName evidence="2">Uncharacterized protein</fullName>
    </submittedName>
</protein>
<evidence type="ECO:0000313" key="3">
    <source>
        <dbReference type="Proteomes" id="UP001272242"/>
    </source>
</evidence>
<name>A0ABU5F3C5_9BACT</name>